<dbReference type="InterPro" id="IPR035952">
    <property type="entry name" value="Rhomboid-like_sf"/>
</dbReference>
<feature type="region of interest" description="Disordered" evidence="7">
    <location>
        <begin position="228"/>
        <end position="249"/>
    </location>
</feature>
<dbReference type="RefSeq" id="WP_303686173.1">
    <property type="nucleotide sequence ID" value="NZ_CAJXYO010000016.1"/>
</dbReference>
<organism evidence="11 12">
    <name type="scientific">Nonlabens dokdonensis</name>
    <dbReference type="NCBI Taxonomy" id="328515"/>
    <lineage>
        <taxon>Bacteria</taxon>
        <taxon>Pseudomonadati</taxon>
        <taxon>Bacteroidota</taxon>
        <taxon>Flavobacteriia</taxon>
        <taxon>Flavobacteriales</taxon>
        <taxon>Flavobacteriaceae</taxon>
        <taxon>Nonlabens</taxon>
    </lineage>
</organism>
<dbReference type="Proteomes" id="UP000196102">
    <property type="component" value="Unassembled WGS sequence"/>
</dbReference>
<evidence type="ECO:0000259" key="9">
    <source>
        <dbReference type="Pfam" id="PF01694"/>
    </source>
</evidence>
<feature type="compositionally biased region" description="Basic residues" evidence="7">
    <location>
        <begin position="228"/>
        <end position="240"/>
    </location>
</feature>
<dbReference type="Pfam" id="PF20216">
    <property type="entry name" value="DUF6576"/>
    <property type="match status" value="1"/>
</dbReference>
<dbReference type="Pfam" id="PF01694">
    <property type="entry name" value="Rhomboid"/>
    <property type="match status" value="1"/>
</dbReference>
<gene>
    <name evidence="11" type="ORF">A9Q93_04410</name>
</gene>
<evidence type="ECO:0000256" key="7">
    <source>
        <dbReference type="SAM" id="MobiDB-lite"/>
    </source>
</evidence>
<dbReference type="GO" id="GO:0004252">
    <property type="term" value="F:serine-type endopeptidase activity"/>
    <property type="evidence" value="ECO:0007669"/>
    <property type="project" value="InterPro"/>
</dbReference>
<feature type="transmembrane region" description="Helical" evidence="8">
    <location>
        <begin position="20"/>
        <end position="39"/>
    </location>
</feature>
<evidence type="ECO:0000313" key="11">
    <source>
        <dbReference type="EMBL" id="OUS18012.1"/>
    </source>
</evidence>
<evidence type="ECO:0000256" key="8">
    <source>
        <dbReference type="SAM" id="Phobius"/>
    </source>
</evidence>
<dbReference type="PANTHER" id="PTHR43731">
    <property type="entry name" value="RHOMBOID PROTEASE"/>
    <property type="match status" value="1"/>
</dbReference>
<evidence type="ECO:0000256" key="2">
    <source>
        <dbReference type="ARBA" id="ARBA00009045"/>
    </source>
</evidence>
<dbReference type="GO" id="GO:0006508">
    <property type="term" value="P:proteolysis"/>
    <property type="evidence" value="ECO:0007669"/>
    <property type="project" value="UniProtKB-KW"/>
</dbReference>
<dbReference type="InterPro" id="IPR050925">
    <property type="entry name" value="Rhomboid_protease_S54"/>
</dbReference>
<evidence type="ECO:0000256" key="6">
    <source>
        <dbReference type="ARBA" id="ARBA00023136"/>
    </source>
</evidence>
<feature type="domain" description="Peptidase S54 rhomboid" evidence="9">
    <location>
        <begin position="57"/>
        <end position="199"/>
    </location>
</feature>
<evidence type="ECO:0000256" key="5">
    <source>
        <dbReference type="ARBA" id="ARBA00022989"/>
    </source>
</evidence>
<evidence type="ECO:0000256" key="4">
    <source>
        <dbReference type="ARBA" id="ARBA00022801"/>
    </source>
</evidence>
<feature type="transmembrane region" description="Helical" evidence="8">
    <location>
        <begin position="125"/>
        <end position="146"/>
    </location>
</feature>
<dbReference type="PANTHER" id="PTHR43731:SF14">
    <property type="entry name" value="PRESENILIN-ASSOCIATED RHOMBOID-LIKE PROTEIN, MITOCHONDRIAL"/>
    <property type="match status" value="1"/>
</dbReference>
<dbReference type="GO" id="GO:0016020">
    <property type="term" value="C:membrane"/>
    <property type="evidence" value="ECO:0007669"/>
    <property type="project" value="UniProtKB-SubCell"/>
</dbReference>
<feature type="transmembrane region" description="Helical" evidence="8">
    <location>
        <begin position="59"/>
        <end position="85"/>
    </location>
</feature>
<proteinExistence type="inferred from homology"/>
<name>A0A1Z8B607_9FLAO</name>
<comment type="subcellular location">
    <subcellularLocation>
        <location evidence="1">Membrane</location>
        <topology evidence="1">Multi-pass membrane protein</topology>
    </subcellularLocation>
</comment>
<evidence type="ECO:0000256" key="1">
    <source>
        <dbReference type="ARBA" id="ARBA00004141"/>
    </source>
</evidence>
<feature type="transmembrane region" description="Helical" evidence="8">
    <location>
        <begin position="97"/>
        <end position="119"/>
    </location>
</feature>
<dbReference type="Gene3D" id="1.20.1540.10">
    <property type="entry name" value="Rhomboid-like"/>
    <property type="match status" value="1"/>
</dbReference>
<dbReference type="EMBL" id="MAAX01000073">
    <property type="protein sequence ID" value="OUS18012.1"/>
    <property type="molecule type" value="Genomic_DNA"/>
</dbReference>
<protein>
    <submittedName>
        <fullName evidence="11">Rhomboid family intramembrane serine protease</fullName>
    </submittedName>
</protein>
<reference evidence="12" key="1">
    <citation type="journal article" date="2017" name="Proc. Natl. Acad. Sci. U.S.A.">
        <title>Simulation of Deepwater Horizon oil plume reveals substrate specialization within a complex community of hydrocarbon-degraders.</title>
        <authorList>
            <person name="Hu P."/>
            <person name="Dubinsky E.A."/>
            <person name="Probst A.J."/>
            <person name="Wang J."/>
            <person name="Sieber C.M.K."/>
            <person name="Tom L.M."/>
            <person name="Gardinali P."/>
            <person name="Banfield J.F."/>
            <person name="Atlas R.M."/>
            <person name="Andersen G.L."/>
        </authorList>
    </citation>
    <scope>NUCLEOTIDE SEQUENCE [LARGE SCALE GENOMIC DNA]</scope>
</reference>
<keyword evidence="4" id="KW-0378">Hydrolase</keyword>
<dbReference type="InterPro" id="IPR046483">
    <property type="entry name" value="DUF6576"/>
</dbReference>
<comment type="caution">
    <text evidence="11">The sequence shown here is derived from an EMBL/GenBank/DDBJ whole genome shotgun (WGS) entry which is preliminary data.</text>
</comment>
<feature type="transmembrane region" description="Helical" evidence="8">
    <location>
        <begin position="158"/>
        <end position="177"/>
    </location>
</feature>
<evidence type="ECO:0000313" key="12">
    <source>
        <dbReference type="Proteomes" id="UP000196102"/>
    </source>
</evidence>
<comment type="similarity">
    <text evidence="2">Belongs to the peptidase S54 family.</text>
</comment>
<keyword evidence="6 8" id="KW-0472">Membrane</keyword>
<dbReference type="SUPFAM" id="SSF144091">
    <property type="entry name" value="Rhomboid-like"/>
    <property type="match status" value="1"/>
</dbReference>
<keyword evidence="11" id="KW-0645">Protease</keyword>
<dbReference type="AlphaFoldDB" id="A0A1Z8B607"/>
<evidence type="ECO:0000256" key="3">
    <source>
        <dbReference type="ARBA" id="ARBA00022692"/>
    </source>
</evidence>
<evidence type="ECO:0000259" key="10">
    <source>
        <dbReference type="Pfam" id="PF20216"/>
    </source>
</evidence>
<keyword evidence="5 8" id="KW-1133">Transmembrane helix</keyword>
<feature type="domain" description="DUF6576" evidence="10">
    <location>
        <begin position="254"/>
        <end position="283"/>
    </location>
</feature>
<sequence>MNVWDQFKAKYATFDTSGKLITVIFATTLLGWILSYAYAPAYLQMVLPNGFLPALLQPWSWISYGFLHDGLFHFIGNAFGIHIAGRYILNLFKGRQFLTLFFLGVIAGAMSFVVATGLFPGFFSGNLLLGASAGVFALIFFACSYFPESEIRLIFVNVKLKYIAYFFLASNIVMVALQVNTGGSLAHLAGAAVGYYAATRMRNGIDVLEGFSKMGDYIVNLFKSTPKKPKQRKAKMKTVYKGKTSQSKASKVAATDQAKIDAILDKISSSGYESLSKAEKDYLFKAGNDK</sequence>
<dbReference type="InterPro" id="IPR022764">
    <property type="entry name" value="Peptidase_S54_rhomboid_dom"/>
</dbReference>
<keyword evidence="3 8" id="KW-0812">Transmembrane</keyword>
<accession>A0A1Z8B607</accession>